<name>A0A1Q5TTB1_9GAMM</name>
<dbReference type="PANTHER" id="PTHR45527">
    <property type="entry name" value="NONRIBOSOMAL PEPTIDE SYNTHETASE"/>
    <property type="match status" value="1"/>
</dbReference>
<reference evidence="5 6" key="1">
    <citation type="submission" date="2016-09" db="EMBL/GenBank/DDBJ databases">
        <title>Xenorhabdus thuongxuanensis sp. nov. and Xenorhabdus eapokensis sp. nov., isolated from Steinernema species.</title>
        <authorList>
            <person name="Kaempfer P."/>
            <person name="Tobias N.J."/>
            <person name="Phan Ke L."/>
            <person name="Bode H.B."/>
            <person name="Glaeser S.P."/>
        </authorList>
    </citation>
    <scope>NUCLEOTIDE SEQUENCE [LARGE SCALE GENOMIC DNA]</scope>
    <source>
        <strain evidence="5 6">DL20</strain>
    </source>
</reference>
<dbReference type="NCBIfam" id="TIGR01733">
    <property type="entry name" value="AA-adenyl-dom"/>
    <property type="match status" value="1"/>
</dbReference>
<dbReference type="GO" id="GO:0016874">
    <property type="term" value="F:ligase activity"/>
    <property type="evidence" value="ECO:0007669"/>
    <property type="project" value="UniProtKB-KW"/>
</dbReference>
<keyword evidence="6" id="KW-1185">Reference proteome</keyword>
<keyword evidence="2" id="KW-0436">Ligase</keyword>
<dbReference type="InterPro" id="IPR045851">
    <property type="entry name" value="AMP-bd_C_sf"/>
</dbReference>
<evidence type="ECO:0000259" key="3">
    <source>
        <dbReference type="Pfam" id="PF00501"/>
    </source>
</evidence>
<dbReference type="RefSeq" id="WP_074023422.1">
    <property type="nucleotide sequence ID" value="NZ_CAWNAG010000202.1"/>
</dbReference>
<dbReference type="InterPro" id="IPR042099">
    <property type="entry name" value="ANL_N_sf"/>
</dbReference>
<dbReference type="Gene3D" id="3.30.300.30">
    <property type="match status" value="1"/>
</dbReference>
<accession>A0A1Q5TTB1</accession>
<dbReference type="EMBL" id="MKGQ01000009">
    <property type="protein sequence ID" value="OKP03472.1"/>
    <property type="molecule type" value="Genomic_DNA"/>
</dbReference>
<dbReference type="PROSITE" id="PS00455">
    <property type="entry name" value="AMP_BINDING"/>
    <property type="match status" value="1"/>
</dbReference>
<dbReference type="InterPro" id="IPR010071">
    <property type="entry name" value="AA_adenyl_dom"/>
</dbReference>
<organism evidence="5 6">
    <name type="scientific">Xenorhabdus eapokensis</name>
    <dbReference type="NCBI Taxonomy" id="1873482"/>
    <lineage>
        <taxon>Bacteria</taxon>
        <taxon>Pseudomonadati</taxon>
        <taxon>Pseudomonadota</taxon>
        <taxon>Gammaproteobacteria</taxon>
        <taxon>Enterobacterales</taxon>
        <taxon>Morganellaceae</taxon>
        <taxon>Xenorhabdus</taxon>
    </lineage>
</organism>
<protein>
    <submittedName>
        <fullName evidence="5">Putative non-ribosomal peptide synthase</fullName>
    </submittedName>
</protein>
<evidence type="ECO:0000256" key="2">
    <source>
        <dbReference type="ARBA" id="ARBA00022598"/>
    </source>
</evidence>
<dbReference type="InterPro" id="IPR020845">
    <property type="entry name" value="AMP-binding_CS"/>
</dbReference>
<dbReference type="GO" id="GO:0005737">
    <property type="term" value="C:cytoplasm"/>
    <property type="evidence" value="ECO:0007669"/>
    <property type="project" value="TreeGrafter"/>
</dbReference>
<dbReference type="GO" id="GO:0043041">
    <property type="term" value="P:amino acid activation for nonribosomal peptide biosynthetic process"/>
    <property type="evidence" value="ECO:0007669"/>
    <property type="project" value="TreeGrafter"/>
</dbReference>
<dbReference type="Pfam" id="PF00501">
    <property type="entry name" value="AMP-binding"/>
    <property type="match status" value="1"/>
</dbReference>
<sequence length="537" mass="60197">MIATVLKEQTESSIDLAKYLDDSVLRYPEACAVIGSDDSTMSYKELSDAADNIAAFLYQKGVVMGDRVGIFMRKKPQTLAAIFGVLRLGAVYVPTDVDSSALRALTVFDNCNVRCILTDPESASYLIQVAPHFKSHIIVIQAPEEEISEALQALDVLSTENNEEEPNYPRGRPDADQPAYILYTSGSSGIPKGVVISHRNSVSFVEWASAFFKVTAKDQISSHAPFHFDLSIFDIYVSVKNGACIHLIDTDLAASPRHLATFIASREITIWYSAPAILGILAEQRQKGHIPNQLRLVLFAGEVFPITKLRKLVQLWPEVDYFNLYGPTETNVCTVYQVPVPILENRLEPLSIGHPCTHCETIVVNEHLQPVPEGESGQLCVSGDSVFAGYWNDPEKTAQRIFYLNGKDWYNTGDVVRSSAEGYIFMGRLDRMIKRHGYRIELDEIESCLRTHPKLSDSAVISTEIDGEVTITAFLVPYDLQLSLAELNQYCHKRIARYMIPDHFSYLPELPRTSTGKTNYQFLKQQFLEQQSHDKSN</sequence>
<dbReference type="STRING" id="1873482.Xedl_01753"/>
<comment type="caution">
    <text evidence="5">The sequence shown here is derived from an EMBL/GenBank/DDBJ whole genome shotgun (WGS) entry which is preliminary data.</text>
</comment>
<proteinExistence type="predicted"/>
<dbReference type="InterPro" id="IPR025110">
    <property type="entry name" value="AMP-bd_C"/>
</dbReference>
<comment type="pathway">
    <text evidence="1">Siderophore biosynthesis.</text>
</comment>
<dbReference type="PANTHER" id="PTHR45527:SF10">
    <property type="entry name" value="PYOCHELIN SYNTHASE PCHF"/>
    <property type="match status" value="1"/>
</dbReference>
<evidence type="ECO:0000256" key="1">
    <source>
        <dbReference type="ARBA" id="ARBA00004924"/>
    </source>
</evidence>
<feature type="domain" description="AMP-binding enzyme C-terminal" evidence="4">
    <location>
        <begin position="444"/>
        <end position="517"/>
    </location>
</feature>
<evidence type="ECO:0000313" key="5">
    <source>
        <dbReference type="EMBL" id="OKP03472.1"/>
    </source>
</evidence>
<dbReference type="OrthoDB" id="9766486at2"/>
<dbReference type="Proteomes" id="UP000186268">
    <property type="component" value="Unassembled WGS sequence"/>
</dbReference>
<dbReference type="GO" id="GO:0044550">
    <property type="term" value="P:secondary metabolite biosynthetic process"/>
    <property type="evidence" value="ECO:0007669"/>
    <property type="project" value="TreeGrafter"/>
</dbReference>
<dbReference type="Gene3D" id="3.40.50.12780">
    <property type="entry name" value="N-terminal domain of ligase-like"/>
    <property type="match status" value="1"/>
</dbReference>
<feature type="domain" description="AMP-dependent synthetase/ligase" evidence="3">
    <location>
        <begin position="21"/>
        <end position="391"/>
    </location>
</feature>
<evidence type="ECO:0000313" key="6">
    <source>
        <dbReference type="Proteomes" id="UP000186268"/>
    </source>
</evidence>
<dbReference type="SUPFAM" id="SSF56801">
    <property type="entry name" value="Acetyl-CoA synthetase-like"/>
    <property type="match status" value="1"/>
</dbReference>
<evidence type="ECO:0000259" key="4">
    <source>
        <dbReference type="Pfam" id="PF13193"/>
    </source>
</evidence>
<dbReference type="GO" id="GO:0031177">
    <property type="term" value="F:phosphopantetheine binding"/>
    <property type="evidence" value="ECO:0007669"/>
    <property type="project" value="TreeGrafter"/>
</dbReference>
<gene>
    <name evidence="5" type="ORF">Xedl_01753</name>
</gene>
<dbReference type="Pfam" id="PF13193">
    <property type="entry name" value="AMP-binding_C"/>
    <property type="match status" value="1"/>
</dbReference>
<dbReference type="InterPro" id="IPR000873">
    <property type="entry name" value="AMP-dep_synth/lig_dom"/>
</dbReference>
<dbReference type="AlphaFoldDB" id="A0A1Q5TTB1"/>